<dbReference type="SUPFAM" id="SSF52980">
    <property type="entry name" value="Restriction endonuclease-like"/>
    <property type="match status" value="1"/>
</dbReference>
<sequence>MKFKNKFEEDVFATAHKHIANARIEHNKVVKVASTHHPEIASFSGPPKKEVDVIVADIGGVTLLISCKDYSKAASPGDVQEWDSVVKAMNQYGGGRHYVGIVICSSGFSEGCEPWASAANLMLIPPYRPESDKLERHQIFSMLNRVLGALQKRIAISTNGLFEAPNLYDFGFKLTDGFEEMWRRKKESQRYEFGEERWISSFSELVNNVVGKNVVGLKATDNSVIVTLDPPYWVSVGIDKIHHSRNQIFAQEKSDEFQCRKNMMEPSPCTKFLVDEICVGRAISSACDWGDSLEFGIDGKFNLRIFSSMLWIYSTENPPEAHML</sequence>
<dbReference type="EnsemblBacteria" id="ABC21479">
    <property type="protein sequence ID" value="ABC21479"/>
    <property type="gene ID" value="Rru_A0675"/>
</dbReference>
<dbReference type="InterPro" id="IPR007560">
    <property type="entry name" value="Restrct_endonuc_IV_Mrr"/>
</dbReference>
<dbReference type="EMBL" id="CP000230">
    <property type="protein sequence ID" value="ABC21479.1"/>
    <property type="molecule type" value="Genomic_DNA"/>
</dbReference>
<accession>Q2RWL6</accession>
<dbReference type="Proteomes" id="UP000001929">
    <property type="component" value="Chromosome"/>
</dbReference>
<dbReference type="HOGENOM" id="CLU_857604_0_0_5"/>
<keyword evidence="3" id="KW-1185">Reference proteome</keyword>
<evidence type="ECO:0000313" key="2">
    <source>
        <dbReference type="EMBL" id="ABC21479.1"/>
    </source>
</evidence>
<dbReference type="GO" id="GO:0004519">
    <property type="term" value="F:endonuclease activity"/>
    <property type="evidence" value="ECO:0007669"/>
    <property type="project" value="InterPro"/>
</dbReference>
<feature type="domain" description="Restriction endonuclease type IV Mrr" evidence="1">
    <location>
        <begin position="46"/>
        <end position="124"/>
    </location>
</feature>
<proteinExistence type="predicted"/>
<gene>
    <name evidence="2" type="ordered locus">Rru_A0675</name>
</gene>
<reference evidence="2 3" key="1">
    <citation type="journal article" date="2011" name="Stand. Genomic Sci.">
        <title>Complete genome sequence of Rhodospirillum rubrum type strain (S1).</title>
        <authorList>
            <person name="Munk A.C."/>
            <person name="Copeland A."/>
            <person name="Lucas S."/>
            <person name="Lapidus A."/>
            <person name="Del Rio T.G."/>
            <person name="Barry K."/>
            <person name="Detter J.C."/>
            <person name="Hammon N."/>
            <person name="Israni S."/>
            <person name="Pitluck S."/>
            <person name="Brettin T."/>
            <person name="Bruce D."/>
            <person name="Han C."/>
            <person name="Tapia R."/>
            <person name="Gilna P."/>
            <person name="Schmutz J."/>
            <person name="Larimer F."/>
            <person name="Land M."/>
            <person name="Kyrpides N.C."/>
            <person name="Mavromatis K."/>
            <person name="Richardson P."/>
            <person name="Rohde M."/>
            <person name="Goker M."/>
            <person name="Klenk H.P."/>
            <person name="Zhang Y."/>
            <person name="Roberts G.P."/>
            <person name="Reslewic S."/>
            <person name="Schwartz D.C."/>
        </authorList>
    </citation>
    <scope>NUCLEOTIDE SEQUENCE [LARGE SCALE GENOMIC DNA]</scope>
    <source>
        <strain evidence="3">ATCC 11170 / ATH 1.1.1 / DSM 467 / LMG 4362 / NCIMB 8255 / S1</strain>
    </source>
</reference>
<dbReference type="RefSeq" id="WP_011388433.1">
    <property type="nucleotide sequence ID" value="NC_007643.1"/>
</dbReference>
<dbReference type="AlphaFoldDB" id="Q2RWL6"/>
<dbReference type="KEGG" id="rru:Rru_A0675"/>
<evidence type="ECO:0000259" key="1">
    <source>
        <dbReference type="Pfam" id="PF04471"/>
    </source>
</evidence>
<organism evidence="2 3">
    <name type="scientific">Rhodospirillum rubrum (strain ATCC 11170 / ATH 1.1.1 / DSM 467 / LMG 4362 / NCIMB 8255 / S1)</name>
    <dbReference type="NCBI Taxonomy" id="269796"/>
    <lineage>
        <taxon>Bacteria</taxon>
        <taxon>Pseudomonadati</taxon>
        <taxon>Pseudomonadota</taxon>
        <taxon>Alphaproteobacteria</taxon>
        <taxon>Rhodospirillales</taxon>
        <taxon>Rhodospirillaceae</taxon>
        <taxon>Rhodospirillum</taxon>
    </lineage>
</organism>
<protein>
    <recommendedName>
        <fullName evidence="1">Restriction endonuclease type IV Mrr domain-containing protein</fullName>
    </recommendedName>
</protein>
<dbReference type="GO" id="GO:0003677">
    <property type="term" value="F:DNA binding"/>
    <property type="evidence" value="ECO:0007669"/>
    <property type="project" value="InterPro"/>
</dbReference>
<dbReference type="GO" id="GO:0009307">
    <property type="term" value="P:DNA restriction-modification system"/>
    <property type="evidence" value="ECO:0007669"/>
    <property type="project" value="InterPro"/>
</dbReference>
<dbReference type="Pfam" id="PF04471">
    <property type="entry name" value="Mrr_cat"/>
    <property type="match status" value="1"/>
</dbReference>
<dbReference type="InterPro" id="IPR011335">
    <property type="entry name" value="Restrct_endonuc-II-like"/>
</dbReference>
<evidence type="ECO:0000313" key="3">
    <source>
        <dbReference type="Proteomes" id="UP000001929"/>
    </source>
</evidence>
<name>Q2RWL6_RHORT</name>